<reference evidence="3" key="2">
    <citation type="journal article" date="2021" name="Int. J. Syst. Evol. Microbiol.">
        <title>Bradyrhizobium septentrionale sp. nov. (sv. septentrionale) and Bradyrhizobium quebecense sp. nov. (sv. septentrionale) associated with legumes native to Canada possess rearranged symbiosis genes and numerous insertion sequences.</title>
        <authorList>
            <person name="Bromfield E.S.P."/>
            <person name="Cloutier S."/>
        </authorList>
    </citation>
    <scope>NUCLEOTIDE SEQUENCE</scope>
    <source>
        <strain evidence="3">5S5</strain>
    </source>
</reference>
<proteinExistence type="predicted"/>
<feature type="compositionally biased region" description="Basic and acidic residues" evidence="1">
    <location>
        <begin position="31"/>
        <end position="40"/>
    </location>
</feature>
<evidence type="ECO:0000313" key="4">
    <source>
        <dbReference type="Proteomes" id="UP001432046"/>
    </source>
</evidence>
<evidence type="ECO:0000313" key="3">
    <source>
        <dbReference type="EMBL" id="WXC77231.1"/>
    </source>
</evidence>
<protein>
    <submittedName>
        <fullName evidence="2">Uncharacterized protein</fullName>
    </submittedName>
</protein>
<accession>A0A973VZP7</accession>
<organism evidence="2">
    <name type="scientific">Bradyrhizobium septentrionale</name>
    <dbReference type="NCBI Taxonomy" id="1404411"/>
    <lineage>
        <taxon>Bacteria</taxon>
        <taxon>Pseudomonadati</taxon>
        <taxon>Pseudomonadota</taxon>
        <taxon>Alphaproteobacteria</taxon>
        <taxon>Hyphomicrobiales</taxon>
        <taxon>Nitrobacteraceae</taxon>
        <taxon>Bradyrhizobium</taxon>
    </lineage>
</organism>
<feature type="region of interest" description="Disordered" evidence="1">
    <location>
        <begin position="1"/>
        <end position="64"/>
    </location>
</feature>
<dbReference type="Proteomes" id="UP001432046">
    <property type="component" value="Chromosome"/>
</dbReference>
<dbReference type="EMBL" id="JAAOLE020000001">
    <property type="protein sequence ID" value="NVI44701.1"/>
    <property type="molecule type" value="Genomic_DNA"/>
</dbReference>
<evidence type="ECO:0000256" key="1">
    <source>
        <dbReference type="SAM" id="MobiDB-lite"/>
    </source>
</evidence>
<name>A0A973VZP7_9BRAD</name>
<feature type="compositionally biased region" description="Polar residues" evidence="1">
    <location>
        <begin position="52"/>
        <end position="64"/>
    </location>
</feature>
<reference evidence="3" key="3">
    <citation type="submission" date="2024-03" db="EMBL/GenBank/DDBJ databases">
        <authorList>
            <person name="Bromfield E.S.P."/>
            <person name="Cloutier S."/>
        </authorList>
    </citation>
    <scope>NUCLEOTIDE SEQUENCE</scope>
    <source>
        <strain evidence="3">5S5</strain>
    </source>
</reference>
<dbReference type="AlphaFoldDB" id="A0A973VZP7"/>
<dbReference type="EMBL" id="CP147711">
    <property type="protein sequence ID" value="WXC77231.1"/>
    <property type="molecule type" value="Genomic_DNA"/>
</dbReference>
<reference evidence="2" key="1">
    <citation type="submission" date="2020-06" db="EMBL/GenBank/DDBJ databases">
        <title>Whole Genome Sequence of Bradyrhizobium sp. Strain 1S1.</title>
        <authorList>
            <person name="Bromfield E.S.P."/>
            <person name="Cloutier S."/>
        </authorList>
    </citation>
    <scope>NUCLEOTIDE SEQUENCE [LARGE SCALE GENOMIC DNA]</scope>
    <source>
        <strain evidence="2">1S1</strain>
    </source>
</reference>
<sequence length="64" mass="6596">MTNKQDANSKAGAEPRESLKDGTQHKISSTPEKDALRDGALDDVSGGAWPYYTNTASSGGTPGG</sequence>
<dbReference type="RefSeq" id="WP_166204157.1">
    <property type="nucleotide sequence ID" value="NZ_CP088285.1"/>
</dbReference>
<feature type="compositionally biased region" description="Basic and acidic residues" evidence="1">
    <location>
        <begin position="13"/>
        <end position="24"/>
    </location>
</feature>
<evidence type="ECO:0000313" key="2">
    <source>
        <dbReference type="EMBL" id="NVI44701.1"/>
    </source>
</evidence>
<keyword evidence="4" id="KW-1185">Reference proteome</keyword>
<gene>
    <name evidence="2" type="ORF">HAP48_017455</name>
    <name evidence="3" type="ORF">WDK88_27700</name>
</gene>